<comment type="caution">
    <text evidence="1">The sequence shown here is derived from an EMBL/GenBank/DDBJ whole genome shotgun (WGS) entry which is preliminary data.</text>
</comment>
<dbReference type="OrthoDB" id="9866509at2"/>
<dbReference type="RefSeq" id="WP_036101870.1">
    <property type="nucleotide sequence ID" value="NZ_AODL01000031.1"/>
</dbReference>
<dbReference type="EMBL" id="AODL01000031">
    <property type="protein sequence ID" value="EUJ42862.1"/>
    <property type="molecule type" value="Genomic_DNA"/>
</dbReference>
<evidence type="ECO:0000313" key="1">
    <source>
        <dbReference type="EMBL" id="EUJ42862.1"/>
    </source>
</evidence>
<name>W7D154_9LIST</name>
<dbReference type="AlphaFoldDB" id="W7D154"/>
<dbReference type="Proteomes" id="UP000019248">
    <property type="component" value="Unassembled WGS sequence"/>
</dbReference>
<gene>
    <name evidence="1" type="ORF">PRIP_15052</name>
</gene>
<protein>
    <submittedName>
        <fullName evidence="1">Putative collagen adhesion protein</fullName>
    </submittedName>
</protein>
<organism evidence="1 2">
    <name type="scientific">Listeria riparia FSL S10-1204</name>
    <dbReference type="NCBI Taxonomy" id="1265816"/>
    <lineage>
        <taxon>Bacteria</taxon>
        <taxon>Bacillati</taxon>
        <taxon>Bacillota</taxon>
        <taxon>Bacilli</taxon>
        <taxon>Bacillales</taxon>
        <taxon>Listeriaceae</taxon>
        <taxon>Listeria</taxon>
    </lineage>
</organism>
<dbReference type="PATRIC" id="fig|1265816.5.peg.2973"/>
<reference evidence="1 2" key="1">
    <citation type="journal article" date="2014" name="Int. J. Syst. Evol. Microbiol.">
        <title>Listeria floridensis sp. nov., Listeria aquatica sp. nov., Listeria cornellensis sp. nov., Listeria riparia sp. nov. and Listeria grandensis sp. nov., from agricultural and natural environments.</title>
        <authorList>
            <person name="den Bakker H.C."/>
            <person name="Warchocki S."/>
            <person name="Wright E.M."/>
            <person name="Allred A.F."/>
            <person name="Ahlstrom C."/>
            <person name="Manuel C.S."/>
            <person name="Stasiewicz M.J."/>
            <person name="Burrell A."/>
            <person name="Roof S."/>
            <person name="Strawn L."/>
            <person name="Fortes E.D."/>
            <person name="Nightingale K.K."/>
            <person name="Kephart D."/>
            <person name="Wiedmann M."/>
        </authorList>
    </citation>
    <scope>NUCLEOTIDE SEQUENCE [LARGE SCALE GENOMIC DNA]</scope>
    <source>
        <strain evidence="1 2">FSL S10-1204</strain>
    </source>
</reference>
<proteinExistence type="predicted"/>
<accession>W7D154</accession>
<sequence length="240" mass="27932">MANMSNAFGTITIPAKIMEKYPNELVSLIQLMESELVRIDYNTILSDEYPQICAHIQNTTIPHDFILGFTGTGKWTYATNVRGFFESLLPVNELTADFSWLQTLFQEKESVLTFSFLDYEQGAEILYNATFQIRPCIYEKHLATEVVYEHSEDLDLTAANLMACEFYEQAYDRHNAHELINNDEFMMELSVFIPRNFITEAFLTDAWSEYVLYVYDDESIFDQVIQDIVAYYHHTHSLKA</sequence>
<keyword evidence="2" id="KW-1185">Reference proteome</keyword>
<evidence type="ECO:0000313" key="2">
    <source>
        <dbReference type="Proteomes" id="UP000019248"/>
    </source>
</evidence>